<dbReference type="Gene3D" id="2.60.40.10">
    <property type="entry name" value="Immunoglobulins"/>
    <property type="match status" value="2"/>
</dbReference>
<dbReference type="Pfam" id="PF02753">
    <property type="entry name" value="PapD_C"/>
    <property type="match status" value="1"/>
</dbReference>
<dbReference type="Pfam" id="PF00345">
    <property type="entry name" value="PapD_N"/>
    <property type="match status" value="1"/>
</dbReference>
<dbReference type="FunFam" id="2.60.40.10:FF:000458">
    <property type="entry name" value="Molecular chaperone FimC"/>
    <property type="match status" value="1"/>
</dbReference>
<dbReference type="GO" id="GO:0030288">
    <property type="term" value="C:outer membrane-bounded periplasmic space"/>
    <property type="evidence" value="ECO:0007669"/>
    <property type="project" value="InterPro"/>
</dbReference>
<evidence type="ECO:0000256" key="1">
    <source>
        <dbReference type="ARBA" id="ARBA00004418"/>
    </source>
</evidence>
<keyword evidence="3" id="KW-1029">Fimbrium biogenesis</keyword>
<evidence type="ECO:0000256" key="6">
    <source>
        <dbReference type="ARBA" id="ARBA00023186"/>
    </source>
</evidence>
<evidence type="ECO:0000256" key="5">
    <source>
        <dbReference type="ARBA" id="ARBA00022764"/>
    </source>
</evidence>
<evidence type="ECO:0000256" key="7">
    <source>
        <dbReference type="ARBA" id="ARBA00023319"/>
    </source>
</evidence>
<dbReference type="PANTHER" id="PTHR30251:SF2">
    <property type="entry name" value="FIMBRIAL CHAPERONE YADV-RELATED"/>
    <property type="match status" value="1"/>
</dbReference>
<feature type="signal peptide" evidence="9">
    <location>
        <begin position="1"/>
        <end position="26"/>
    </location>
</feature>
<proteinExistence type="inferred from homology"/>
<dbReference type="InterPro" id="IPR018046">
    <property type="entry name" value="Pili_assmbl_chaperone_CS"/>
</dbReference>
<organism evidence="12 13">
    <name type="scientific">Hafnia alvei FB1</name>
    <dbReference type="NCBI Taxonomy" id="1453496"/>
    <lineage>
        <taxon>Bacteria</taxon>
        <taxon>Pseudomonadati</taxon>
        <taxon>Pseudomonadota</taxon>
        <taxon>Gammaproteobacteria</taxon>
        <taxon>Enterobacterales</taxon>
        <taxon>Hafniaceae</taxon>
        <taxon>Hafnia</taxon>
    </lineage>
</organism>
<protein>
    <recommendedName>
        <fullName evidence="14">Molecular chaperone</fullName>
    </recommendedName>
</protein>
<evidence type="ECO:0008006" key="14">
    <source>
        <dbReference type="Google" id="ProtNLM"/>
    </source>
</evidence>
<dbReference type="PRINTS" id="PR00969">
    <property type="entry name" value="CHAPERONPILI"/>
</dbReference>
<dbReference type="EMBL" id="CP009706">
    <property type="protein sequence ID" value="AIU73644.1"/>
    <property type="molecule type" value="Genomic_DNA"/>
</dbReference>
<dbReference type="SUPFAM" id="SSF49584">
    <property type="entry name" value="Periplasmic chaperone C-domain"/>
    <property type="match status" value="1"/>
</dbReference>
<evidence type="ECO:0000259" key="10">
    <source>
        <dbReference type="Pfam" id="PF00345"/>
    </source>
</evidence>
<dbReference type="GO" id="GO:0071555">
    <property type="term" value="P:cell wall organization"/>
    <property type="evidence" value="ECO:0007669"/>
    <property type="project" value="InterPro"/>
</dbReference>
<name>A0A097R4J3_HAFAL</name>
<evidence type="ECO:0000256" key="9">
    <source>
        <dbReference type="SAM" id="SignalP"/>
    </source>
</evidence>
<dbReference type="OrthoDB" id="9131059at2"/>
<dbReference type="AlphaFoldDB" id="A0A097R4J3"/>
<dbReference type="InterPro" id="IPR013783">
    <property type="entry name" value="Ig-like_fold"/>
</dbReference>
<dbReference type="InterPro" id="IPR050643">
    <property type="entry name" value="Periplasmic_pilus_chap"/>
</dbReference>
<gene>
    <name evidence="12" type="ORF">AT03_15445</name>
</gene>
<keyword evidence="5" id="KW-0574">Periplasm</keyword>
<reference evidence="12 13" key="1">
    <citation type="journal article" date="2014" name="Gut Pathog.">
        <title>Gene clusters of Hafnia alvei strain FB1 important in survival and pathogenesis: a draft genome perspective.</title>
        <authorList>
            <person name="Tan J.Y."/>
            <person name="Yin W.F."/>
            <person name="Chan K.G."/>
        </authorList>
    </citation>
    <scope>NUCLEOTIDE SEQUENCE [LARGE SCALE GENOMIC DNA]</scope>
    <source>
        <strain evidence="12 13">FB1</strain>
    </source>
</reference>
<keyword evidence="6 8" id="KW-0143">Chaperone</keyword>
<dbReference type="InterPro" id="IPR008962">
    <property type="entry name" value="PapD-like_sf"/>
</dbReference>
<feature type="chain" id="PRO_5001932237" description="Molecular chaperone" evidence="9">
    <location>
        <begin position="27"/>
        <end position="245"/>
    </location>
</feature>
<evidence type="ECO:0000313" key="12">
    <source>
        <dbReference type="EMBL" id="AIU73644.1"/>
    </source>
</evidence>
<evidence type="ECO:0000313" key="13">
    <source>
        <dbReference type="Proteomes" id="UP000029986"/>
    </source>
</evidence>
<comment type="subcellular location">
    <subcellularLocation>
        <location evidence="1 8">Periplasm</location>
    </subcellularLocation>
</comment>
<dbReference type="InterPro" id="IPR016148">
    <property type="entry name" value="Pili_assmbl_chaperone_C"/>
</dbReference>
<keyword evidence="7" id="KW-0393">Immunoglobulin domain</keyword>
<comment type="similarity">
    <text evidence="2 8">Belongs to the periplasmic pilus chaperone family.</text>
</comment>
<dbReference type="PANTHER" id="PTHR30251">
    <property type="entry name" value="PILUS ASSEMBLY CHAPERONE"/>
    <property type="match status" value="1"/>
</dbReference>
<dbReference type="NCBIfam" id="NF007398">
    <property type="entry name" value="PRK09926.1"/>
    <property type="match status" value="1"/>
</dbReference>
<dbReference type="PATRIC" id="fig|1453496.5.peg.3160"/>
<dbReference type="InterPro" id="IPR001829">
    <property type="entry name" value="Pili_assmbl_chaperone_bac"/>
</dbReference>
<dbReference type="KEGG" id="hav:AT03_15445"/>
<evidence type="ECO:0000256" key="8">
    <source>
        <dbReference type="RuleBase" id="RU003918"/>
    </source>
</evidence>
<dbReference type="eggNOG" id="COG3121">
    <property type="taxonomic scope" value="Bacteria"/>
</dbReference>
<evidence type="ECO:0000256" key="3">
    <source>
        <dbReference type="ARBA" id="ARBA00022558"/>
    </source>
</evidence>
<dbReference type="InterPro" id="IPR036316">
    <property type="entry name" value="Pili_assmbl_chap_C_dom_sf"/>
</dbReference>
<keyword evidence="4 9" id="KW-0732">Signal</keyword>
<accession>A0A097R4J3</accession>
<dbReference type="Proteomes" id="UP000029986">
    <property type="component" value="Chromosome"/>
</dbReference>
<dbReference type="InterPro" id="IPR016147">
    <property type="entry name" value="Pili_assmbl_chaperone_N"/>
</dbReference>
<evidence type="ECO:0000256" key="4">
    <source>
        <dbReference type="ARBA" id="ARBA00022729"/>
    </source>
</evidence>
<evidence type="ECO:0000256" key="2">
    <source>
        <dbReference type="ARBA" id="ARBA00007399"/>
    </source>
</evidence>
<dbReference type="HOGENOM" id="CLU_070768_0_2_6"/>
<dbReference type="PROSITE" id="PS00635">
    <property type="entry name" value="PILI_CHAPERONE"/>
    <property type="match status" value="1"/>
</dbReference>
<feature type="domain" description="Pili assembly chaperone C-terminal" evidence="11">
    <location>
        <begin position="176"/>
        <end position="238"/>
    </location>
</feature>
<dbReference type="SUPFAM" id="SSF49354">
    <property type="entry name" value="PapD-like"/>
    <property type="match status" value="1"/>
</dbReference>
<evidence type="ECO:0000259" key="11">
    <source>
        <dbReference type="Pfam" id="PF02753"/>
    </source>
</evidence>
<sequence length="245" mass="27449">MQLISKNLQCLLTVSLFFFAASDSRADIVLSTTRIIYPESLKNAMVQLMNKGNKPLLTQIWLDDGRENTNPESLKVPFVVTPPVARIDPGRGQTVRITYMDKVLPADRESLYWFNVLEIPPKDKNVADKNELQLAFRTRVKLLYRPKNIKGDSAIAAQQLKWHVASSKNDVSLEAKNDSPFYVSLNVVELDAGGAKYSVEPKTVPPFSTEQMTVSGLHKNIEHAKIKYKAINDFGGEIEVDSNAQ</sequence>
<keyword evidence="13" id="KW-1185">Reference proteome</keyword>
<feature type="domain" description="Pili assembly chaperone N-terminal" evidence="10">
    <location>
        <begin position="28"/>
        <end position="149"/>
    </location>
</feature>